<feature type="compositionally biased region" description="Low complexity" evidence="3">
    <location>
        <begin position="1128"/>
        <end position="1145"/>
    </location>
</feature>
<dbReference type="InterPro" id="IPR036971">
    <property type="entry name" value="PDEase_catalytic_dom_sf"/>
</dbReference>
<dbReference type="Gene3D" id="1.10.1300.10">
    <property type="entry name" value="3'5'-cyclic nucleotide phosphodiesterase, catalytic domain"/>
    <property type="match status" value="2"/>
</dbReference>
<proteinExistence type="predicted"/>
<evidence type="ECO:0000256" key="1">
    <source>
        <dbReference type="ARBA" id="ARBA00022723"/>
    </source>
</evidence>
<dbReference type="Pfam" id="PF00233">
    <property type="entry name" value="PDEase_I"/>
    <property type="match status" value="2"/>
</dbReference>
<evidence type="ECO:0000259" key="5">
    <source>
        <dbReference type="PROSITE" id="PS50839"/>
    </source>
</evidence>
<feature type="transmembrane region" description="Helical" evidence="4">
    <location>
        <begin position="62"/>
        <end position="84"/>
    </location>
</feature>
<dbReference type="PANTHER" id="PTHR11347">
    <property type="entry name" value="CYCLIC NUCLEOTIDE PHOSPHODIESTERASE"/>
    <property type="match status" value="1"/>
</dbReference>
<keyword evidence="4" id="KW-0812">Transmembrane</keyword>
<dbReference type="SUPFAM" id="SSF109604">
    <property type="entry name" value="HD-domain/PDEase-like"/>
    <property type="match status" value="1"/>
</dbReference>
<feature type="region of interest" description="Disordered" evidence="3">
    <location>
        <begin position="1125"/>
        <end position="1224"/>
    </location>
</feature>
<dbReference type="EMBL" id="BSDZ01000015">
    <property type="protein sequence ID" value="GLI63480.1"/>
    <property type="molecule type" value="Genomic_DNA"/>
</dbReference>
<dbReference type="PROSITE" id="PS50839">
    <property type="entry name" value="CHASE"/>
    <property type="match status" value="1"/>
</dbReference>
<keyword evidence="4" id="KW-0472">Membrane</keyword>
<evidence type="ECO:0008006" key="9">
    <source>
        <dbReference type="Google" id="ProtNLM"/>
    </source>
</evidence>
<evidence type="ECO:0000313" key="8">
    <source>
        <dbReference type="Proteomes" id="UP001165090"/>
    </source>
</evidence>
<evidence type="ECO:0000256" key="3">
    <source>
        <dbReference type="SAM" id="MobiDB-lite"/>
    </source>
</evidence>
<evidence type="ECO:0000256" key="2">
    <source>
        <dbReference type="ARBA" id="ARBA00022801"/>
    </source>
</evidence>
<keyword evidence="1" id="KW-0479">Metal-binding</keyword>
<feature type="compositionally biased region" description="Pro residues" evidence="3">
    <location>
        <begin position="1382"/>
        <end position="1391"/>
    </location>
</feature>
<organism evidence="7 8">
    <name type="scientific">Volvox africanus</name>
    <dbReference type="NCBI Taxonomy" id="51714"/>
    <lineage>
        <taxon>Eukaryota</taxon>
        <taxon>Viridiplantae</taxon>
        <taxon>Chlorophyta</taxon>
        <taxon>core chlorophytes</taxon>
        <taxon>Chlorophyceae</taxon>
        <taxon>CS clade</taxon>
        <taxon>Chlamydomonadales</taxon>
        <taxon>Volvocaceae</taxon>
        <taxon>Volvox</taxon>
    </lineage>
</organism>
<evidence type="ECO:0000256" key="4">
    <source>
        <dbReference type="SAM" id="Phobius"/>
    </source>
</evidence>
<protein>
    <recommendedName>
        <fullName evidence="9">Phosphodiesterase</fullName>
    </recommendedName>
</protein>
<dbReference type="InterPro" id="IPR023088">
    <property type="entry name" value="PDEase"/>
</dbReference>
<keyword evidence="4" id="KW-1133">Transmembrane helix</keyword>
<dbReference type="PRINTS" id="PR00387">
    <property type="entry name" value="PDIESTERASE1"/>
</dbReference>
<feature type="domain" description="PDEase" evidence="6">
    <location>
        <begin position="914"/>
        <end position="1369"/>
    </location>
</feature>
<gene>
    <name evidence="7" type="ORF">VaNZ11_006457</name>
</gene>
<dbReference type="InterPro" id="IPR003607">
    <property type="entry name" value="HD/PDEase_dom"/>
</dbReference>
<feature type="compositionally biased region" description="Polar residues" evidence="3">
    <location>
        <begin position="1410"/>
        <end position="1420"/>
    </location>
</feature>
<feature type="region of interest" description="Disordered" evidence="3">
    <location>
        <begin position="1370"/>
        <end position="1434"/>
    </location>
</feature>
<feature type="transmembrane region" description="Helical" evidence="4">
    <location>
        <begin position="341"/>
        <end position="363"/>
    </location>
</feature>
<comment type="caution">
    <text evidence="7">The sequence shown here is derived from an EMBL/GenBank/DDBJ whole genome shotgun (WGS) entry which is preliminary data.</text>
</comment>
<dbReference type="SMART" id="SM01079">
    <property type="entry name" value="CHASE"/>
    <property type="match status" value="1"/>
</dbReference>
<evidence type="ECO:0000259" key="6">
    <source>
        <dbReference type="PROSITE" id="PS51845"/>
    </source>
</evidence>
<reference evidence="7 8" key="1">
    <citation type="journal article" date="2023" name="IScience">
        <title>Expanded male sex-determining region conserved during the evolution of homothallism in the green alga Volvox.</title>
        <authorList>
            <person name="Yamamoto K."/>
            <person name="Matsuzaki R."/>
            <person name="Mahakham W."/>
            <person name="Heman W."/>
            <person name="Sekimoto H."/>
            <person name="Kawachi M."/>
            <person name="Minakuchi Y."/>
            <person name="Toyoda A."/>
            <person name="Nozaki H."/>
        </authorList>
    </citation>
    <scope>NUCLEOTIDE SEQUENCE [LARGE SCALE GENOMIC DNA]</scope>
    <source>
        <strain evidence="7 8">NIES-4468</strain>
    </source>
</reference>
<feature type="compositionally biased region" description="Gly residues" evidence="3">
    <location>
        <begin position="1146"/>
        <end position="1182"/>
    </location>
</feature>
<dbReference type="InterPro" id="IPR002073">
    <property type="entry name" value="PDEase_catalytic_dom"/>
</dbReference>
<keyword evidence="2" id="KW-0378">Hydrolase</keyword>
<keyword evidence="8" id="KW-1185">Reference proteome</keyword>
<sequence length="1434" mass="150042">MSQVSNFILLKLEFTKSMDFVPRSRSSSSGSGSSPCNSWLRKTCAELRAIKKIVLLYPKSTLVWPLLLLAVILVLGVWGVTYAAKTEENGARDRASILAVDAGVWVQQMLYNAIAPVKLTAAMVSYHPSYPAVKSLFNGLAPVMLAQAPPGSVRVIQLVPHGFVSDLYPLVENEGAMGLDLFISSTNKDGAVRTVADHTLTLVGPMDFVQGGRGFVVRQPIFVSNVSEPQNFDIPHPISDACGAPCVYDATTRTQFWGFASALVNQDVLTHDNRSKLQTLSELGYFYELVVQGADGKHADVVASGIRPRDPVEVPIQLPNTQWVLRVAPDHGWKTKWYGGLLTIVVVLAVTTSVLLFVALVAWRRHQTLLEALLPKRLLRDLRHEDTDALYTCPKIRQAETPADLLLNMMGDLLEGYPPKLPDVVFIRTALLRNLDLYTPLDVRSQIRAADLDSEVAQALMQQLVGGIETGSGGSAAGDDPKAPTRGSVTARSYDVETLSGALAFVLSPEAALRDLPLASKRRASSANPVIAVSAAAAASLGNMHSCPLFRPGASMLVSNVGAASLADITMAPTLGSCDDDSAEDDDAAAAAAATVTGDGEVATSGSIPTLRAPPASQPDLYVSCAAVSTPCNALLRSSAEHGDQVRKPLQTTAAAALQLPLQSCPGHQPGLQHCPLNLNRLGTSKAAAGVGGGVGASALPPPMEAAAVATTAESAIAAVNQPSWSCGSGSISGGSANKLLALTQRLRGRGRAAAAAKCPSLPGSISASISGAIPVGGGGGGGGGAGGGGLRPCSRLALGHLLHDGRRPSSITGAPPPLLAVHLAASPRAQRPPGSPRIPVFWGAGRSMHGGAATMAPDGSAVAATMAPSAPPYTFVRHSRTVEELGLSIEPTSEVNVVMGTEGEEETPVGTSCTRPPTPILEEVERVLATTDSWHFNAWALKEASGGHALSALGFYLIRREGLMPAFQIKPVVLARLLRRVEAGYQDNPYHNSTHAADVLQSLHVLLHEAQLHVHYLDRLGLLAAYFAAIIHDYGHPGLTGDFLIASSHELALRYNDRSPLENHHCAAAFALMRRPDLDVTAHMRQTERASFRKLVIDLVLATDMKQHFPILSHFNTVHRLAAYSHQQHQQHQQQGSHSQTQQAAGGGGGGGGGGGVGTAGGGGGGGGGEGTAGGGSGGNLSAGQSGTRRRASSSGGPAGSAVTNGITNGNGSGNGSPQTPVTLESVDVGLLTAKPGEIAASSTAEQAIATAAPRPVDETERLLSLQLAVKCADVGNLGRELECYKRWVHVLEEEFFLQGDKERDLGLPISPLCDRTKQGVSKSQTGFFDFVALPLVHAMAAAFPGASPLFRDFLANYNYWKRAEAAASRDSVNSTRHRPPSPAPSPPQQQQPSTTSGTTASGKVPLSMQVSPQPSERQSPAPVVTLSSPSLS</sequence>
<feature type="compositionally biased region" description="Low complexity" evidence="3">
    <location>
        <begin position="1392"/>
        <end position="1404"/>
    </location>
</feature>
<evidence type="ECO:0000313" key="7">
    <source>
        <dbReference type="EMBL" id="GLI63480.1"/>
    </source>
</evidence>
<dbReference type="PROSITE" id="PS51845">
    <property type="entry name" value="PDEASE_I_2"/>
    <property type="match status" value="1"/>
</dbReference>
<dbReference type="CDD" id="cd00077">
    <property type="entry name" value="HDc"/>
    <property type="match status" value="1"/>
</dbReference>
<dbReference type="SMART" id="SM00471">
    <property type="entry name" value="HDc"/>
    <property type="match status" value="1"/>
</dbReference>
<dbReference type="Proteomes" id="UP001165090">
    <property type="component" value="Unassembled WGS sequence"/>
</dbReference>
<name>A0ABQ5S0R1_9CHLO</name>
<feature type="compositionally biased region" description="Low complexity" evidence="3">
    <location>
        <begin position="1183"/>
        <end position="1209"/>
    </location>
</feature>
<accession>A0ABQ5S0R1</accession>
<dbReference type="InterPro" id="IPR006189">
    <property type="entry name" value="CHASE_dom"/>
</dbReference>
<feature type="domain" description="CHASE" evidence="5">
    <location>
        <begin position="164"/>
        <end position="282"/>
    </location>
</feature>